<feature type="repeat" description="TPR" evidence="1">
    <location>
        <begin position="74"/>
        <end position="107"/>
    </location>
</feature>
<dbReference type="BioCyc" id="PMAR59922:G1G80-2114-MONOMER"/>
<dbReference type="SUPFAM" id="SSF48452">
    <property type="entry name" value="TPR-like"/>
    <property type="match status" value="2"/>
</dbReference>
<proteinExistence type="predicted"/>
<dbReference type="GO" id="GO:0000030">
    <property type="term" value="F:mannosyltransferase activity"/>
    <property type="evidence" value="ECO:0007669"/>
    <property type="project" value="TreeGrafter"/>
</dbReference>
<evidence type="ECO:0000313" key="2">
    <source>
        <dbReference type="EMBL" id="ABM79140.1"/>
    </source>
</evidence>
<reference evidence="2 3" key="1">
    <citation type="journal article" date="2007" name="PLoS Genet.">
        <title>Patterns and implications of gene gain and loss in the evolution of Prochlorococcus.</title>
        <authorList>
            <person name="Kettler G.C."/>
            <person name="Martiny A.C."/>
            <person name="Huang K."/>
            <person name="Zucker J."/>
            <person name="Coleman M.L."/>
            <person name="Rodrigue S."/>
            <person name="Chen F."/>
            <person name="Lapidus A."/>
            <person name="Ferriera S."/>
            <person name="Johnson J."/>
            <person name="Steglich C."/>
            <person name="Church G.M."/>
            <person name="Richardson P."/>
            <person name="Chisholm S.W."/>
        </authorList>
    </citation>
    <scope>NUCLEOTIDE SEQUENCE [LARGE SCALE GENOMIC DNA]</scope>
    <source>
        <strain evidence="2 3">MIT 9303</strain>
    </source>
</reference>
<dbReference type="GO" id="GO:0035269">
    <property type="term" value="P:protein O-linked glycosylation via mannose"/>
    <property type="evidence" value="ECO:0007669"/>
    <property type="project" value="TreeGrafter"/>
</dbReference>
<dbReference type="SUPFAM" id="SSF51197">
    <property type="entry name" value="Clavaminate synthase-like"/>
    <property type="match status" value="1"/>
</dbReference>
<dbReference type="Pfam" id="PF13424">
    <property type="entry name" value="TPR_12"/>
    <property type="match status" value="1"/>
</dbReference>
<protein>
    <submittedName>
        <fullName evidence="2">Uncharacterized protein</fullName>
    </submittedName>
</protein>
<dbReference type="RefSeq" id="WP_011826997.1">
    <property type="nucleotide sequence ID" value="NC_008820.1"/>
</dbReference>
<evidence type="ECO:0000256" key="1">
    <source>
        <dbReference type="PROSITE-ProRule" id="PRU00339"/>
    </source>
</evidence>
<dbReference type="AlphaFoldDB" id="A2CCD0"/>
<dbReference type="Pfam" id="PF13414">
    <property type="entry name" value="TPR_11"/>
    <property type="match status" value="2"/>
</dbReference>
<dbReference type="PROSITE" id="PS50293">
    <property type="entry name" value="TPR_REGION"/>
    <property type="match status" value="4"/>
</dbReference>
<dbReference type="InterPro" id="IPR019734">
    <property type="entry name" value="TPR_rpt"/>
</dbReference>
<dbReference type="Proteomes" id="UP000002274">
    <property type="component" value="Chromosome"/>
</dbReference>
<dbReference type="SMART" id="SM00028">
    <property type="entry name" value="TPR"/>
    <property type="match status" value="8"/>
</dbReference>
<dbReference type="STRING" id="59922.P9303_24071"/>
<feature type="repeat" description="TPR" evidence="1">
    <location>
        <begin position="244"/>
        <end position="277"/>
    </location>
</feature>
<gene>
    <name evidence="2" type="ordered locus">P9303_24071</name>
</gene>
<feature type="repeat" description="TPR" evidence="1">
    <location>
        <begin position="210"/>
        <end position="243"/>
    </location>
</feature>
<evidence type="ECO:0000313" key="3">
    <source>
        <dbReference type="Proteomes" id="UP000002274"/>
    </source>
</evidence>
<dbReference type="PROSITE" id="PS50005">
    <property type="entry name" value="TPR"/>
    <property type="match status" value="5"/>
</dbReference>
<dbReference type="Gene3D" id="2.60.120.620">
    <property type="entry name" value="q2cbj1_9rhob like domain"/>
    <property type="match status" value="1"/>
</dbReference>
<dbReference type="Pfam" id="PF13432">
    <property type="entry name" value="TPR_16"/>
    <property type="match status" value="1"/>
</dbReference>
<dbReference type="KEGG" id="pmf:P9303_24071"/>
<feature type="repeat" description="TPR" evidence="1">
    <location>
        <begin position="142"/>
        <end position="175"/>
    </location>
</feature>
<feature type="repeat" description="TPR" evidence="1">
    <location>
        <begin position="176"/>
        <end position="209"/>
    </location>
</feature>
<dbReference type="InterPro" id="IPR011990">
    <property type="entry name" value="TPR-like_helical_dom_sf"/>
</dbReference>
<organism evidence="2 3">
    <name type="scientific">Prochlorococcus marinus (strain MIT 9303)</name>
    <dbReference type="NCBI Taxonomy" id="59922"/>
    <lineage>
        <taxon>Bacteria</taxon>
        <taxon>Bacillati</taxon>
        <taxon>Cyanobacteriota</taxon>
        <taxon>Cyanophyceae</taxon>
        <taxon>Synechococcales</taxon>
        <taxon>Prochlorococcaceae</taxon>
        <taxon>Prochlorococcus</taxon>
    </lineage>
</organism>
<dbReference type="EMBL" id="CP000554">
    <property type="protein sequence ID" value="ABM79140.1"/>
    <property type="molecule type" value="Genomic_DNA"/>
</dbReference>
<name>A2CCD0_PROM3</name>
<keyword evidence="1" id="KW-0802">TPR repeat</keyword>
<dbReference type="PANTHER" id="PTHR44216">
    <property type="entry name" value="PROTEIN O-MANNOSYL-TRANSFERASE TMTC2"/>
    <property type="match status" value="1"/>
</dbReference>
<sequence>MNQEEIMQQLQAAVALHNQGELDQAEAIYRQVLAVDENNFYALNFCGCIQREKKRFDDAITLLSSAVSAQPGNPDANYNLGNVFKDAERWDEAISCYEKTLDLKAEYPEALNNLGICLKETEQYEHSEIVLKRAISRQPRFAAAWLNLGNTLKEQKKYSEAIVSYRNAIEVKPDFAEAYLNLGNVLKEEGEVEEAIVSYRKAIEVKPDCAGAYFSLGLVLKGEGEVEEAIVSYRNAIEVKPDFAEAYLNLGYVLKEEGDVEEAIASYRKAIEVKPDFVKAFLGLGAVLTEKGEIDDARQVVSALFEMIAIEESYMLPFPSSNLVFEWHHRLALHLSWELEFAALSGSSVPFSAFEAEKKVDAQHFPPLFLKGEGDRASKQRLYRNGYLVEDQILSENLCAEFVNEFEGVRMMTAGLIRAVSEKGVLGSVLDKIFKHTGFPHFVWDCFCFAKGPDTESVSDAWHYDNHYNIWTPKLMVYLNSQREEAGATQFVDATLSQRISEKSDYMGLVCQRKYYTEYVKALEGELRLDPVTFDPPHYTFCPDRAGTGVWFCPARVLHRGVSPKKGLRYVLTFSLTPLPRDCQWSMEQCVEKSVEILRDKIKQGMTEIDINPFWSVSNRSV</sequence>
<dbReference type="InterPro" id="IPR052384">
    <property type="entry name" value="TMTC_O-mannosyltransferase"/>
</dbReference>
<dbReference type="PANTHER" id="PTHR44216:SF3">
    <property type="entry name" value="PROTEIN O-MANNOSYL-TRANSFERASE TMTC2"/>
    <property type="match status" value="1"/>
</dbReference>
<dbReference type="HOGENOM" id="CLU_439321_0_0_3"/>
<dbReference type="Gene3D" id="1.25.40.10">
    <property type="entry name" value="Tetratricopeptide repeat domain"/>
    <property type="match status" value="4"/>
</dbReference>
<accession>A2CCD0</accession>